<keyword evidence="7 8" id="KW-0067">ATP-binding</keyword>
<keyword evidence="5 8" id="KW-0547">Nucleotide-binding</keyword>
<keyword evidence="10" id="KW-1133">Transmembrane helix</keyword>
<keyword evidence="6 12" id="KW-0418">Kinase</keyword>
<comment type="caution">
    <text evidence="12">The sequence shown here is derived from an EMBL/GenBank/DDBJ whole genome shotgun (WGS) entry which is preliminary data.</text>
</comment>
<reference evidence="12 13" key="1">
    <citation type="submission" date="2024-06" db="EMBL/GenBank/DDBJ databases">
        <title>The Natural Products Discovery Center: Release of the First 8490 Sequenced Strains for Exploring Actinobacteria Biosynthetic Diversity.</title>
        <authorList>
            <person name="Kalkreuter E."/>
            <person name="Kautsar S.A."/>
            <person name="Yang D."/>
            <person name="Bader C.D."/>
            <person name="Teijaro C.N."/>
            <person name="Fluegel L."/>
            <person name="Davis C.M."/>
            <person name="Simpson J.R."/>
            <person name="Lauterbach L."/>
            <person name="Steele A.D."/>
            <person name="Gui C."/>
            <person name="Meng S."/>
            <person name="Li G."/>
            <person name="Viehrig K."/>
            <person name="Ye F."/>
            <person name="Su P."/>
            <person name="Kiefer A.F."/>
            <person name="Nichols A."/>
            <person name="Cepeda A.J."/>
            <person name="Yan W."/>
            <person name="Fan B."/>
            <person name="Jiang Y."/>
            <person name="Adhikari A."/>
            <person name="Zheng C.-J."/>
            <person name="Schuster L."/>
            <person name="Cowan T.M."/>
            <person name="Smanski M.J."/>
            <person name="Chevrette M.G."/>
            <person name="De Carvalho L.P.S."/>
            <person name="Shen B."/>
        </authorList>
    </citation>
    <scope>NUCLEOTIDE SEQUENCE [LARGE SCALE GENOMIC DNA]</scope>
    <source>
        <strain evidence="12 13">NPDC019708</strain>
    </source>
</reference>
<evidence type="ECO:0000256" key="4">
    <source>
        <dbReference type="ARBA" id="ARBA00022729"/>
    </source>
</evidence>
<feature type="compositionally biased region" description="Pro residues" evidence="9">
    <location>
        <begin position="411"/>
        <end position="423"/>
    </location>
</feature>
<feature type="compositionally biased region" description="Basic residues" evidence="9">
    <location>
        <begin position="424"/>
        <end position="436"/>
    </location>
</feature>
<protein>
    <recommendedName>
        <fullName evidence="1">non-specific serine/threonine protein kinase</fullName>
        <ecNumber evidence="1">2.7.11.1</ecNumber>
    </recommendedName>
</protein>
<dbReference type="InterPro" id="IPR029051">
    <property type="entry name" value="DUF4352"/>
</dbReference>
<dbReference type="InterPro" id="IPR029050">
    <property type="entry name" value="Immunoprotect_excell_Ig-like"/>
</dbReference>
<dbReference type="Pfam" id="PF11611">
    <property type="entry name" value="DUF4352"/>
    <property type="match status" value="1"/>
</dbReference>
<dbReference type="SMART" id="SM00220">
    <property type="entry name" value="S_TKc"/>
    <property type="match status" value="1"/>
</dbReference>
<dbReference type="Gene3D" id="3.30.200.20">
    <property type="entry name" value="Phosphorylase Kinase, domain 1"/>
    <property type="match status" value="1"/>
</dbReference>
<evidence type="ECO:0000256" key="10">
    <source>
        <dbReference type="SAM" id="Phobius"/>
    </source>
</evidence>
<gene>
    <name evidence="12" type="ORF">ABZ510_22975</name>
</gene>
<dbReference type="InterPro" id="IPR000719">
    <property type="entry name" value="Prot_kinase_dom"/>
</dbReference>
<dbReference type="InterPro" id="IPR017441">
    <property type="entry name" value="Protein_kinase_ATP_BS"/>
</dbReference>
<dbReference type="EC" id="2.7.11.1" evidence="1"/>
<evidence type="ECO:0000313" key="12">
    <source>
        <dbReference type="EMBL" id="MEU1954720.1"/>
    </source>
</evidence>
<accession>A0ABV2WV09</accession>
<evidence type="ECO:0000256" key="5">
    <source>
        <dbReference type="ARBA" id="ARBA00022741"/>
    </source>
</evidence>
<dbReference type="SUPFAM" id="SSF56112">
    <property type="entry name" value="Protein kinase-like (PK-like)"/>
    <property type="match status" value="1"/>
</dbReference>
<evidence type="ECO:0000259" key="11">
    <source>
        <dbReference type="PROSITE" id="PS50011"/>
    </source>
</evidence>
<dbReference type="PROSITE" id="PS00108">
    <property type="entry name" value="PROTEIN_KINASE_ST"/>
    <property type="match status" value="1"/>
</dbReference>
<evidence type="ECO:0000256" key="1">
    <source>
        <dbReference type="ARBA" id="ARBA00012513"/>
    </source>
</evidence>
<dbReference type="InterPro" id="IPR011009">
    <property type="entry name" value="Kinase-like_dom_sf"/>
</dbReference>
<keyword evidence="4" id="KW-0732">Signal</keyword>
<sequence length="614" mass="64513">MTGQRLGRYRLERLLGQGGMGQVWLAHAEPAAGRPGGRVALKLLPVELAADQTYRSRFEREAELAARLHDSHIVPIHAHGALDGRLFIEMEYVEGDDLGRVLRTNGPLTARRAVDIVAQTAAALDAAHRAGLVHRDVKPSNIVVRRDGFVYLIDFGIAHGAGSTALTASGLAVGTWAYMAPERFTGSTDARADIYSLGCVLYECLAGSRPFGDTDPARQMHDHLTTTPPSVRALVPGIPVELDRVIARALAKNPDDRYRTAGEFARAALGALPGAAAVPPPGAMEHPGTRHYELDDRPAAAVAGPPGTRAYTEYAPGDPASPARPATRAYTEHAPGDPGLRRSPSHPATRAYTGHTPGDPAPVPPAPHPSTRAYTRLESRPRPGSGSGPAQAAGPPPYSGGSAGAAVSPNRPAPHRPAPPPGRRAPRARAKPPRRRKSLVRRLVLWPLVLVVVPLLLIGGCVAALVGGAGSIRFFGGDDTPAAGSIADPGVPVRDGNFEFAVRNVESGVSAVGIERAQGTFVVVSFTVRNIAAQPKTYLPLGQELRDTAGAKHAPDVTATAQRAAAAAAPRTLQPDESLGTHLVFEIPPESVPASMTFRDFPLSFGTTVALNAQ</sequence>
<dbReference type="Proteomes" id="UP001550628">
    <property type="component" value="Unassembled WGS sequence"/>
</dbReference>
<proteinExistence type="predicted"/>
<keyword evidence="2" id="KW-0723">Serine/threonine-protein kinase</keyword>
<feature type="transmembrane region" description="Helical" evidence="10">
    <location>
        <begin position="443"/>
        <end position="466"/>
    </location>
</feature>
<evidence type="ECO:0000256" key="6">
    <source>
        <dbReference type="ARBA" id="ARBA00022777"/>
    </source>
</evidence>
<dbReference type="InterPro" id="IPR008271">
    <property type="entry name" value="Ser/Thr_kinase_AS"/>
</dbReference>
<evidence type="ECO:0000256" key="3">
    <source>
        <dbReference type="ARBA" id="ARBA00022679"/>
    </source>
</evidence>
<feature type="domain" description="Protein kinase" evidence="11">
    <location>
        <begin position="9"/>
        <end position="269"/>
    </location>
</feature>
<dbReference type="PANTHER" id="PTHR43289:SF6">
    <property type="entry name" value="SERINE_THREONINE-PROTEIN KINASE NEKL-3"/>
    <property type="match status" value="1"/>
</dbReference>
<feature type="region of interest" description="Disordered" evidence="9">
    <location>
        <begin position="299"/>
        <end position="436"/>
    </location>
</feature>
<dbReference type="PROSITE" id="PS50011">
    <property type="entry name" value="PROTEIN_KINASE_DOM"/>
    <property type="match status" value="1"/>
</dbReference>
<evidence type="ECO:0000256" key="2">
    <source>
        <dbReference type="ARBA" id="ARBA00022527"/>
    </source>
</evidence>
<keyword evidence="3" id="KW-0808">Transferase</keyword>
<evidence type="ECO:0000256" key="8">
    <source>
        <dbReference type="PROSITE-ProRule" id="PRU10141"/>
    </source>
</evidence>
<evidence type="ECO:0000256" key="7">
    <source>
        <dbReference type="ARBA" id="ARBA00022840"/>
    </source>
</evidence>
<keyword evidence="10" id="KW-0472">Membrane</keyword>
<evidence type="ECO:0000313" key="13">
    <source>
        <dbReference type="Proteomes" id="UP001550628"/>
    </source>
</evidence>
<name>A0ABV2WV09_9NOCA</name>
<dbReference type="PANTHER" id="PTHR43289">
    <property type="entry name" value="MITOGEN-ACTIVATED PROTEIN KINASE KINASE KINASE 20-RELATED"/>
    <property type="match status" value="1"/>
</dbReference>
<feature type="binding site" evidence="8">
    <location>
        <position position="42"/>
    </location>
    <ligand>
        <name>ATP</name>
        <dbReference type="ChEBI" id="CHEBI:30616"/>
    </ligand>
</feature>
<feature type="compositionally biased region" description="Low complexity" evidence="9">
    <location>
        <begin position="382"/>
        <end position="393"/>
    </location>
</feature>
<keyword evidence="10" id="KW-0812">Transmembrane</keyword>
<feature type="compositionally biased region" description="Pro residues" evidence="9">
    <location>
        <begin position="359"/>
        <end position="368"/>
    </location>
</feature>
<dbReference type="GO" id="GO:0016301">
    <property type="term" value="F:kinase activity"/>
    <property type="evidence" value="ECO:0007669"/>
    <property type="project" value="UniProtKB-KW"/>
</dbReference>
<dbReference type="CDD" id="cd14014">
    <property type="entry name" value="STKc_PknB_like"/>
    <property type="match status" value="1"/>
</dbReference>
<dbReference type="Gene3D" id="1.10.510.10">
    <property type="entry name" value="Transferase(Phosphotransferase) domain 1"/>
    <property type="match status" value="1"/>
</dbReference>
<dbReference type="Gene3D" id="2.60.40.1240">
    <property type="match status" value="1"/>
</dbReference>
<dbReference type="RefSeq" id="WP_356956679.1">
    <property type="nucleotide sequence ID" value="NZ_JBEYBD010000006.1"/>
</dbReference>
<evidence type="ECO:0000256" key="9">
    <source>
        <dbReference type="SAM" id="MobiDB-lite"/>
    </source>
</evidence>
<dbReference type="PROSITE" id="PS00107">
    <property type="entry name" value="PROTEIN_KINASE_ATP"/>
    <property type="match status" value="1"/>
</dbReference>
<keyword evidence="13" id="KW-1185">Reference proteome</keyword>
<dbReference type="EMBL" id="JBEYBF010000017">
    <property type="protein sequence ID" value="MEU1954720.1"/>
    <property type="molecule type" value="Genomic_DNA"/>
</dbReference>
<organism evidence="12 13">
    <name type="scientific">Nocardia rhamnosiphila</name>
    <dbReference type="NCBI Taxonomy" id="426716"/>
    <lineage>
        <taxon>Bacteria</taxon>
        <taxon>Bacillati</taxon>
        <taxon>Actinomycetota</taxon>
        <taxon>Actinomycetes</taxon>
        <taxon>Mycobacteriales</taxon>
        <taxon>Nocardiaceae</taxon>
        <taxon>Nocardia</taxon>
    </lineage>
</organism>
<dbReference type="Pfam" id="PF00069">
    <property type="entry name" value="Pkinase"/>
    <property type="match status" value="1"/>
</dbReference>